<gene>
    <name evidence="1" type="ORF">SAMN05444349_1691</name>
</gene>
<name>A0A1M5GLC9_9BACE</name>
<dbReference type="EMBL" id="FQVD01000069">
    <property type="protein sequence ID" value="SHG04322.1"/>
    <property type="molecule type" value="Genomic_DNA"/>
</dbReference>
<accession>A0A1M5GLC9</accession>
<sequence length="46" mass="5376">MGVMAQRLNTQLFFDPRTKQITNNEFANSMLAGLPPRKGWDEFYKL</sequence>
<evidence type="ECO:0000313" key="2">
    <source>
        <dbReference type="Proteomes" id="UP000184436"/>
    </source>
</evidence>
<keyword evidence="2" id="KW-1185">Reference proteome</keyword>
<dbReference type="AlphaFoldDB" id="A0A1M5GLC9"/>
<proteinExistence type="predicted"/>
<reference evidence="1 2" key="1">
    <citation type="submission" date="2016-11" db="EMBL/GenBank/DDBJ databases">
        <authorList>
            <person name="Jaros S."/>
            <person name="Januszkiewicz K."/>
            <person name="Wedrychowicz H."/>
        </authorList>
    </citation>
    <scope>NUCLEOTIDE SEQUENCE [LARGE SCALE GENOMIC DNA]</scope>
    <source>
        <strain evidence="1 2">DSM 26883</strain>
    </source>
</reference>
<organism evidence="1 2">
    <name type="scientific">Bacteroides faecichinchillae</name>
    <dbReference type="NCBI Taxonomy" id="871325"/>
    <lineage>
        <taxon>Bacteria</taxon>
        <taxon>Pseudomonadati</taxon>
        <taxon>Bacteroidota</taxon>
        <taxon>Bacteroidia</taxon>
        <taxon>Bacteroidales</taxon>
        <taxon>Bacteroidaceae</taxon>
        <taxon>Bacteroides</taxon>
    </lineage>
</organism>
<protein>
    <submittedName>
        <fullName evidence="1">Uncharacterized protein</fullName>
    </submittedName>
</protein>
<dbReference type="Proteomes" id="UP000184436">
    <property type="component" value="Unassembled WGS sequence"/>
</dbReference>
<evidence type="ECO:0000313" key="1">
    <source>
        <dbReference type="EMBL" id="SHG04322.1"/>
    </source>
</evidence>
<dbReference type="STRING" id="871325.SAMN05444349_1691"/>